<gene>
    <name evidence="2" type="ORF">H9L14_05435</name>
</gene>
<evidence type="ECO:0000256" key="1">
    <source>
        <dbReference type="SAM" id="SignalP"/>
    </source>
</evidence>
<evidence type="ECO:0000313" key="2">
    <source>
        <dbReference type="EMBL" id="QNP46575.1"/>
    </source>
</evidence>
<protein>
    <submittedName>
        <fullName evidence="2">Uncharacterized protein</fullName>
    </submittedName>
</protein>
<proteinExistence type="predicted"/>
<accession>A0ABX6TC41</accession>
<dbReference type="RefSeq" id="WP_187709528.1">
    <property type="nucleotide sequence ID" value="NZ_CP060782.1"/>
</dbReference>
<keyword evidence="1" id="KW-0732">Signal</keyword>
<name>A0ABX6TC41_9SPHN</name>
<organism evidence="2 3">
    <name type="scientific">Sphingomonas sediminicola</name>
    <dbReference type="NCBI Taxonomy" id="386874"/>
    <lineage>
        <taxon>Bacteria</taxon>
        <taxon>Pseudomonadati</taxon>
        <taxon>Pseudomonadota</taxon>
        <taxon>Alphaproteobacteria</taxon>
        <taxon>Sphingomonadales</taxon>
        <taxon>Sphingomonadaceae</taxon>
        <taxon>Sphingomonas</taxon>
    </lineage>
</organism>
<evidence type="ECO:0000313" key="3">
    <source>
        <dbReference type="Proteomes" id="UP000516105"/>
    </source>
</evidence>
<keyword evidence="3" id="KW-1185">Reference proteome</keyword>
<sequence>MKLWLAPLSALLLSGCLTYPPPSSAPYRAVGQEPGWTLVIDERDLTFIPAGGQPVRQPRPQAIIGIAGEIYQTPRIGVNIVHAQCTDVMSGKAIATGFRSTSTDAASMAVGAIP</sequence>
<feature type="chain" id="PRO_5046680131" evidence="1">
    <location>
        <begin position="26"/>
        <end position="114"/>
    </location>
</feature>
<feature type="signal peptide" evidence="1">
    <location>
        <begin position="1"/>
        <end position="25"/>
    </location>
</feature>
<dbReference type="EMBL" id="CP060782">
    <property type="protein sequence ID" value="QNP46575.1"/>
    <property type="molecule type" value="Genomic_DNA"/>
</dbReference>
<dbReference type="Proteomes" id="UP000516105">
    <property type="component" value="Chromosome"/>
</dbReference>
<dbReference type="PROSITE" id="PS51257">
    <property type="entry name" value="PROKAR_LIPOPROTEIN"/>
    <property type="match status" value="1"/>
</dbReference>
<reference evidence="2 3" key="1">
    <citation type="submission" date="2020-08" db="EMBL/GenBank/DDBJ databases">
        <title>Genome sequence of Sphingomonas sediminicola KACC 15039T.</title>
        <authorList>
            <person name="Hyun D.-W."/>
            <person name="Bae J.-W."/>
        </authorList>
    </citation>
    <scope>NUCLEOTIDE SEQUENCE [LARGE SCALE GENOMIC DNA]</scope>
    <source>
        <strain evidence="2 3">KACC 15039</strain>
    </source>
</reference>